<dbReference type="Proteomes" id="UP000031637">
    <property type="component" value="Chromosome"/>
</dbReference>
<dbReference type="RefSeq" id="WP_041101646.1">
    <property type="nucleotide sequence ID" value="NZ_AP012547.1"/>
</dbReference>
<organism evidence="2 3">
    <name type="scientific">Sulfuritalea hydrogenivorans sk43H</name>
    <dbReference type="NCBI Taxonomy" id="1223802"/>
    <lineage>
        <taxon>Bacteria</taxon>
        <taxon>Pseudomonadati</taxon>
        <taxon>Pseudomonadota</taxon>
        <taxon>Betaproteobacteria</taxon>
        <taxon>Nitrosomonadales</taxon>
        <taxon>Sterolibacteriaceae</taxon>
        <taxon>Sulfuritalea</taxon>
    </lineage>
</organism>
<dbReference type="HOGENOM" id="CLU_127112_0_0_4"/>
<dbReference type="PANTHER" id="PTHR39966:SF3">
    <property type="entry name" value="DUF438 DOMAIN-CONTAINING PROTEIN"/>
    <property type="match status" value="1"/>
</dbReference>
<dbReference type="AlphaFoldDB" id="W0SBQ5"/>
<reference evidence="2 3" key="1">
    <citation type="journal article" date="2014" name="Syst. Appl. Microbiol.">
        <title>Complete genomes of freshwater sulfur oxidizers Sulfuricella denitrificans skB26 and Sulfuritalea hydrogenivorans sk43H: genetic insights into the sulfur oxidation pathway of betaproteobacteria.</title>
        <authorList>
            <person name="Watanabe T."/>
            <person name="Kojima H."/>
            <person name="Fukui M."/>
        </authorList>
    </citation>
    <scope>NUCLEOTIDE SEQUENCE [LARGE SCALE GENOMIC DNA]</scope>
    <source>
        <strain evidence="2">DSM22779</strain>
    </source>
</reference>
<dbReference type="Gene3D" id="1.20.120.520">
    <property type="entry name" value="nmb1532 protein domain like"/>
    <property type="match status" value="1"/>
</dbReference>
<dbReference type="GO" id="GO:0005886">
    <property type="term" value="C:plasma membrane"/>
    <property type="evidence" value="ECO:0007669"/>
    <property type="project" value="TreeGrafter"/>
</dbReference>
<dbReference type="OrthoDB" id="9792554at2"/>
<dbReference type="PANTHER" id="PTHR39966">
    <property type="entry name" value="BLL2471 PROTEIN-RELATED"/>
    <property type="match status" value="1"/>
</dbReference>
<dbReference type="InterPro" id="IPR012312">
    <property type="entry name" value="Hemerythrin-like"/>
</dbReference>
<accession>W0SBQ5</accession>
<dbReference type="STRING" id="1223802.SUTH_00847"/>
<evidence type="ECO:0000259" key="1">
    <source>
        <dbReference type="Pfam" id="PF01814"/>
    </source>
</evidence>
<gene>
    <name evidence="2" type="ORF">SUTH_00847</name>
</gene>
<feature type="domain" description="Hemerythrin-like" evidence="1">
    <location>
        <begin position="7"/>
        <end position="125"/>
    </location>
</feature>
<dbReference type="EMBL" id="AP012547">
    <property type="protein sequence ID" value="BAO28654.1"/>
    <property type="molecule type" value="Genomic_DNA"/>
</dbReference>
<proteinExistence type="predicted"/>
<evidence type="ECO:0000313" key="3">
    <source>
        <dbReference type="Proteomes" id="UP000031637"/>
    </source>
</evidence>
<dbReference type="Pfam" id="PF01814">
    <property type="entry name" value="Hemerythrin"/>
    <property type="match status" value="1"/>
</dbReference>
<name>W0SBQ5_9PROT</name>
<evidence type="ECO:0000313" key="2">
    <source>
        <dbReference type="EMBL" id="BAO28654.1"/>
    </source>
</evidence>
<protein>
    <recommendedName>
        <fullName evidence="1">Hemerythrin-like domain-containing protein</fullName>
    </recommendedName>
</protein>
<keyword evidence="3" id="KW-1185">Reference proteome</keyword>
<dbReference type="CDD" id="cd12108">
    <property type="entry name" value="Hr-like"/>
    <property type="match status" value="1"/>
</dbReference>
<sequence length="145" mass="16008">MSITSPLFQHHKHCDEIFASAEDACANGDWEAGAKAFTLLVEQLETHFGTEEEVLFPAFETATGMTSGPTEVMRGEHRQMRDLLAQMKDALTSRDADAFSGAAETLLILMQQHNMKEENILYPMCDNTLGSSDVGPTLVERLKTS</sequence>
<dbReference type="KEGG" id="shd:SUTH_00847"/>